<dbReference type="AlphaFoldDB" id="A0A1H2W727"/>
<evidence type="ECO:0000313" key="2">
    <source>
        <dbReference type="EMBL" id="SDW76338.1"/>
    </source>
</evidence>
<sequence length="206" mass="23628">MRRLPCDGLFERVVASECTGLACYRTRYHRCTCLRHLPDPGAVRPRIFDSCRNRSQLSSKIRSVLRHCVWTPAAPPATLLVNPRSQIQRSGSSRGPHIPCPILRELRCVRVLAIRPRQKRLPTRGRPPRRFSRLTGHSVPRSTSPRFSLRSNLANRRRALPHHSRQRQFRRRPVLPRFRGRPAPCSPSCRGRPRGAGASRHSPAKR</sequence>
<feature type="compositionally biased region" description="Basic residues" evidence="1">
    <location>
        <begin position="119"/>
        <end position="132"/>
    </location>
</feature>
<feature type="region of interest" description="Disordered" evidence="1">
    <location>
        <begin position="119"/>
        <end position="206"/>
    </location>
</feature>
<evidence type="ECO:0000256" key="1">
    <source>
        <dbReference type="SAM" id="MobiDB-lite"/>
    </source>
</evidence>
<proteinExistence type="predicted"/>
<gene>
    <name evidence="2" type="ORF">SAMN05443574_106201</name>
</gene>
<dbReference type="Proteomes" id="UP000182573">
    <property type="component" value="Unassembled WGS sequence"/>
</dbReference>
<dbReference type="EMBL" id="FNOF01000006">
    <property type="protein sequence ID" value="SDW76338.1"/>
    <property type="molecule type" value="Genomic_DNA"/>
</dbReference>
<evidence type="ECO:0000313" key="3">
    <source>
        <dbReference type="Proteomes" id="UP000182573"/>
    </source>
</evidence>
<reference evidence="2 3" key="1">
    <citation type="submission" date="2016-10" db="EMBL/GenBank/DDBJ databases">
        <authorList>
            <person name="de Groot N.N."/>
        </authorList>
    </citation>
    <scope>NUCLEOTIDE SEQUENCE [LARGE SCALE GENOMIC DNA]</scope>
    <source>
        <strain evidence="2 3">DSM 3756</strain>
    </source>
</reference>
<organism evidence="2 3">
    <name type="scientific">Haloarcula vallismortis</name>
    <name type="common">Halobacterium vallismortis</name>
    <dbReference type="NCBI Taxonomy" id="28442"/>
    <lineage>
        <taxon>Archaea</taxon>
        <taxon>Methanobacteriati</taxon>
        <taxon>Methanobacteriota</taxon>
        <taxon>Stenosarchaea group</taxon>
        <taxon>Halobacteria</taxon>
        <taxon>Halobacteriales</taxon>
        <taxon>Haloarculaceae</taxon>
        <taxon>Haloarcula</taxon>
    </lineage>
</organism>
<name>A0A1H2W727_HALVA</name>
<accession>A0A1H2W727</accession>
<feature type="compositionally biased region" description="Basic residues" evidence="1">
    <location>
        <begin position="155"/>
        <end position="180"/>
    </location>
</feature>
<protein>
    <submittedName>
        <fullName evidence="2">Uncharacterized protein</fullName>
    </submittedName>
</protein>